<gene>
    <name evidence="8" type="ORF">FRACYDRAFT_158432</name>
</gene>
<dbReference type="PROSITE" id="PS50850">
    <property type="entry name" value="MFS"/>
    <property type="match status" value="1"/>
</dbReference>
<feature type="non-terminal residue" evidence="8">
    <location>
        <position position="398"/>
    </location>
</feature>
<feature type="transmembrane region" description="Helical" evidence="6">
    <location>
        <begin position="48"/>
        <end position="66"/>
    </location>
</feature>
<dbReference type="Gene3D" id="1.20.1250.20">
    <property type="entry name" value="MFS general substrate transporter like domains"/>
    <property type="match status" value="1"/>
</dbReference>
<dbReference type="OrthoDB" id="4139357at2759"/>
<feature type="transmembrane region" description="Helical" evidence="6">
    <location>
        <begin position="176"/>
        <end position="198"/>
    </location>
</feature>
<feature type="transmembrane region" description="Helical" evidence="6">
    <location>
        <begin position="106"/>
        <end position="124"/>
    </location>
</feature>
<evidence type="ECO:0000256" key="2">
    <source>
        <dbReference type="ARBA" id="ARBA00022448"/>
    </source>
</evidence>
<dbReference type="KEGG" id="fcy:FRACYDRAFT_158432"/>
<organism evidence="8 9">
    <name type="scientific">Fragilariopsis cylindrus CCMP1102</name>
    <dbReference type="NCBI Taxonomy" id="635003"/>
    <lineage>
        <taxon>Eukaryota</taxon>
        <taxon>Sar</taxon>
        <taxon>Stramenopiles</taxon>
        <taxon>Ochrophyta</taxon>
        <taxon>Bacillariophyta</taxon>
        <taxon>Bacillariophyceae</taxon>
        <taxon>Bacillariophycidae</taxon>
        <taxon>Bacillariales</taxon>
        <taxon>Bacillariaceae</taxon>
        <taxon>Fragilariopsis</taxon>
    </lineage>
</organism>
<feature type="transmembrane region" description="Helical" evidence="6">
    <location>
        <begin position="348"/>
        <end position="370"/>
    </location>
</feature>
<dbReference type="InterPro" id="IPR020846">
    <property type="entry name" value="MFS_dom"/>
</dbReference>
<evidence type="ECO:0000256" key="1">
    <source>
        <dbReference type="ARBA" id="ARBA00004141"/>
    </source>
</evidence>
<accession>A0A1E7FQ74</accession>
<protein>
    <submittedName>
        <fullName evidence="8">MFS general substrate transporter</fullName>
    </submittedName>
</protein>
<feature type="transmembrane region" description="Helical" evidence="6">
    <location>
        <begin position="12"/>
        <end position="36"/>
    </location>
</feature>
<dbReference type="GO" id="GO:0022857">
    <property type="term" value="F:transmembrane transporter activity"/>
    <property type="evidence" value="ECO:0007669"/>
    <property type="project" value="InterPro"/>
</dbReference>
<evidence type="ECO:0000256" key="4">
    <source>
        <dbReference type="ARBA" id="ARBA00022989"/>
    </source>
</evidence>
<name>A0A1E7FQ74_9STRA</name>
<dbReference type="PANTHER" id="PTHR23511:SF34">
    <property type="entry name" value="SYNAPTIC VESICLE GLYCOPROTEIN 2"/>
    <property type="match status" value="1"/>
</dbReference>
<dbReference type="AlphaFoldDB" id="A0A1E7FQ74"/>
<feature type="transmembrane region" description="Helical" evidence="6">
    <location>
        <begin position="78"/>
        <end position="100"/>
    </location>
</feature>
<dbReference type="InterPro" id="IPR005828">
    <property type="entry name" value="MFS_sugar_transport-like"/>
</dbReference>
<evidence type="ECO:0000256" key="3">
    <source>
        <dbReference type="ARBA" id="ARBA00022692"/>
    </source>
</evidence>
<dbReference type="Proteomes" id="UP000095751">
    <property type="component" value="Unassembled WGS sequence"/>
</dbReference>
<comment type="subcellular location">
    <subcellularLocation>
        <location evidence="1">Membrane</location>
        <topology evidence="1">Multi-pass membrane protein</topology>
    </subcellularLocation>
</comment>
<evidence type="ECO:0000256" key="6">
    <source>
        <dbReference type="SAM" id="Phobius"/>
    </source>
</evidence>
<feature type="transmembrane region" description="Helical" evidence="6">
    <location>
        <begin position="246"/>
        <end position="270"/>
    </location>
</feature>
<sequence>ERIGIGRFQYSILFAAGLCFMADSMEVLLLSFLSVVLKHEWYLTEHQMDSIFAVVFAGALFGTLLLGPAGDIYGRKPIFILTALIIAISGVITAFCTNYIQLVIARFFVGFGVGGLTVPFDTLGEFLPTKARGKNLLYIEFFWTFGTLSVPLLAYLTLDTTKGGGDGDGEDGGSHWQLFVILCSVPCFISTALGVILVPESPRWLLESTSHLEDDETGSNKAIDILRYAALKNELFNSPSRTRLTLLLWSTWFGLGFLYYGVILAVSIVFTNEEEMEDEANGGNGNGNGSYDFDYVAIFISASSEIFGLIIVLYTIDKFGRISSQTISYRIGGIATFLMDDTTYLHRYILIGLAFIARMAMMGASCTTWVSTSEILPTDIRSTGHGSANAMARLGGFI</sequence>
<evidence type="ECO:0000313" key="9">
    <source>
        <dbReference type="Proteomes" id="UP000095751"/>
    </source>
</evidence>
<evidence type="ECO:0000259" key="7">
    <source>
        <dbReference type="PROSITE" id="PS50850"/>
    </source>
</evidence>
<keyword evidence="9" id="KW-1185">Reference proteome</keyword>
<dbReference type="GO" id="GO:0016020">
    <property type="term" value="C:membrane"/>
    <property type="evidence" value="ECO:0007669"/>
    <property type="project" value="UniProtKB-SubCell"/>
</dbReference>
<evidence type="ECO:0000256" key="5">
    <source>
        <dbReference type="ARBA" id="ARBA00023136"/>
    </source>
</evidence>
<keyword evidence="4 6" id="KW-1133">Transmembrane helix</keyword>
<dbReference type="PANTHER" id="PTHR23511">
    <property type="entry name" value="SYNAPTIC VESICLE GLYCOPROTEIN 2"/>
    <property type="match status" value="1"/>
</dbReference>
<feature type="non-terminal residue" evidence="8">
    <location>
        <position position="1"/>
    </location>
</feature>
<keyword evidence="3 6" id="KW-0812">Transmembrane</keyword>
<keyword evidence="2" id="KW-0813">Transport</keyword>
<proteinExistence type="predicted"/>
<feature type="domain" description="Major facilitator superfamily (MFS) profile" evidence="7">
    <location>
        <begin position="12"/>
        <end position="398"/>
    </location>
</feature>
<dbReference type="Pfam" id="PF00083">
    <property type="entry name" value="Sugar_tr"/>
    <property type="match status" value="1"/>
</dbReference>
<feature type="transmembrane region" description="Helical" evidence="6">
    <location>
        <begin position="136"/>
        <end position="156"/>
    </location>
</feature>
<keyword evidence="5 6" id="KW-0472">Membrane</keyword>
<dbReference type="InterPro" id="IPR036259">
    <property type="entry name" value="MFS_trans_sf"/>
</dbReference>
<reference evidence="8 9" key="1">
    <citation type="submission" date="2016-09" db="EMBL/GenBank/DDBJ databases">
        <title>Extensive genetic diversity and differential bi-allelic expression allows diatom success in the polar Southern Ocean.</title>
        <authorList>
            <consortium name="DOE Joint Genome Institute"/>
            <person name="Mock T."/>
            <person name="Otillar R.P."/>
            <person name="Strauss J."/>
            <person name="Dupont C."/>
            <person name="Frickenhaus S."/>
            <person name="Maumus F."/>
            <person name="Mcmullan M."/>
            <person name="Sanges R."/>
            <person name="Schmutz J."/>
            <person name="Toseland A."/>
            <person name="Valas R."/>
            <person name="Veluchamy A."/>
            <person name="Ward B.J."/>
            <person name="Allen A."/>
            <person name="Barry K."/>
            <person name="Falciatore A."/>
            <person name="Ferrante M."/>
            <person name="Fortunato A.E."/>
            <person name="Gloeckner G."/>
            <person name="Gruber A."/>
            <person name="Hipkin R."/>
            <person name="Janech M."/>
            <person name="Kroth P."/>
            <person name="Leese F."/>
            <person name="Lindquist E."/>
            <person name="Lyon B.R."/>
            <person name="Martin J."/>
            <person name="Mayer C."/>
            <person name="Parker M."/>
            <person name="Quesneville H."/>
            <person name="Raymond J."/>
            <person name="Uhlig C."/>
            <person name="Valentin K.U."/>
            <person name="Worden A.Z."/>
            <person name="Armbrust E.V."/>
            <person name="Bowler C."/>
            <person name="Green B."/>
            <person name="Moulton V."/>
            <person name="Van Oosterhout C."/>
            <person name="Grigoriev I."/>
        </authorList>
    </citation>
    <scope>NUCLEOTIDE SEQUENCE [LARGE SCALE GENOMIC DNA]</scope>
    <source>
        <strain evidence="8 9">CCMP1102</strain>
    </source>
</reference>
<evidence type="ECO:0000313" key="8">
    <source>
        <dbReference type="EMBL" id="OEU20287.1"/>
    </source>
</evidence>
<feature type="transmembrane region" description="Helical" evidence="6">
    <location>
        <begin position="295"/>
        <end position="316"/>
    </location>
</feature>
<dbReference type="EMBL" id="KV784355">
    <property type="protein sequence ID" value="OEU20287.1"/>
    <property type="molecule type" value="Genomic_DNA"/>
</dbReference>
<dbReference type="SUPFAM" id="SSF103473">
    <property type="entry name" value="MFS general substrate transporter"/>
    <property type="match status" value="1"/>
</dbReference>
<dbReference type="InParanoid" id="A0A1E7FQ74"/>